<dbReference type="EMBL" id="LDAU01000165">
    <property type="protein sequence ID" value="KRX01767.1"/>
    <property type="molecule type" value="Genomic_DNA"/>
</dbReference>
<feature type="transmembrane region" description="Helical" evidence="5">
    <location>
        <begin position="299"/>
        <end position="321"/>
    </location>
</feature>
<dbReference type="Pfam" id="PF01027">
    <property type="entry name" value="Bax1-I"/>
    <property type="match status" value="1"/>
</dbReference>
<gene>
    <name evidence="6" type="ORF">PPERSA_02295</name>
</gene>
<reference evidence="6 7" key="1">
    <citation type="journal article" date="2015" name="Sci. Rep.">
        <title>Genome of the facultative scuticociliatosis pathogen Pseudocohnilembus persalinus provides insight into its virulence through horizontal gene transfer.</title>
        <authorList>
            <person name="Xiong J."/>
            <person name="Wang G."/>
            <person name="Cheng J."/>
            <person name="Tian M."/>
            <person name="Pan X."/>
            <person name="Warren A."/>
            <person name="Jiang C."/>
            <person name="Yuan D."/>
            <person name="Miao W."/>
        </authorList>
    </citation>
    <scope>NUCLEOTIDE SEQUENCE [LARGE SCALE GENOMIC DNA]</scope>
    <source>
        <strain evidence="6">36N120E</strain>
    </source>
</reference>
<keyword evidence="2 5" id="KW-0812">Transmembrane</keyword>
<evidence type="ECO:0000313" key="7">
    <source>
        <dbReference type="Proteomes" id="UP000054937"/>
    </source>
</evidence>
<feature type="transmembrane region" description="Helical" evidence="5">
    <location>
        <begin position="244"/>
        <end position="263"/>
    </location>
</feature>
<comment type="subcellular location">
    <subcellularLocation>
        <location evidence="1">Membrane</location>
        <topology evidence="1">Multi-pass membrane protein</topology>
    </subcellularLocation>
</comment>
<evidence type="ECO:0008006" key="8">
    <source>
        <dbReference type="Google" id="ProtNLM"/>
    </source>
</evidence>
<dbReference type="PANTHER" id="PTHR23291">
    <property type="entry name" value="BAX INHIBITOR-RELATED"/>
    <property type="match status" value="1"/>
</dbReference>
<feature type="transmembrane region" description="Helical" evidence="5">
    <location>
        <begin position="187"/>
        <end position="206"/>
    </location>
</feature>
<dbReference type="InterPro" id="IPR006214">
    <property type="entry name" value="Bax_inhibitor_1-related"/>
</dbReference>
<dbReference type="PANTHER" id="PTHR23291:SF47">
    <property type="entry name" value="TRANSMEMBRANE BAX INHIBITOR MOTIF CONTAINING 7"/>
    <property type="match status" value="1"/>
</dbReference>
<evidence type="ECO:0000256" key="3">
    <source>
        <dbReference type="ARBA" id="ARBA00022989"/>
    </source>
</evidence>
<dbReference type="OrthoDB" id="7933078at2759"/>
<feature type="transmembrane region" description="Helical" evidence="5">
    <location>
        <begin position="218"/>
        <end position="238"/>
    </location>
</feature>
<dbReference type="GO" id="GO:0016020">
    <property type="term" value="C:membrane"/>
    <property type="evidence" value="ECO:0007669"/>
    <property type="project" value="UniProtKB-SubCell"/>
</dbReference>
<comment type="caution">
    <text evidence="6">The sequence shown here is derived from an EMBL/GenBank/DDBJ whole genome shotgun (WGS) entry which is preliminary data.</text>
</comment>
<keyword evidence="7" id="KW-1185">Reference proteome</keyword>
<dbReference type="InParanoid" id="A0A0V0QHP3"/>
<name>A0A0V0QHP3_PSEPJ</name>
<feature type="transmembrane region" description="Helical" evidence="5">
    <location>
        <begin position="333"/>
        <end position="352"/>
    </location>
</feature>
<proteinExistence type="predicted"/>
<evidence type="ECO:0000256" key="1">
    <source>
        <dbReference type="ARBA" id="ARBA00004141"/>
    </source>
</evidence>
<keyword evidence="4 5" id="KW-0472">Membrane</keyword>
<organism evidence="6 7">
    <name type="scientific">Pseudocohnilembus persalinus</name>
    <name type="common">Ciliate</name>
    <dbReference type="NCBI Taxonomy" id="266149"/>
    <lineage>
        <taxon>Eukaryota</taxon>
        <taxon>Sar</taxon>
        <taxon>Alveolata</taxon>
        <taxon>Ciliophora</taxon>
        <taxon>Intramacronucleata</taxon>
        <taxon>Oligohymenophorea</taxon>
        <taxon>Scuticociliatia</taxon>
        <taxon>Philasterida</taxon>
        <taxon>Pseudocohnilembidae</taxon>
        <taxon>Pseudocohnilembus</taxon>
    </lineage>
</organism>
<evidence type="ECO:0000256" key="5">
    <source>
        <dbReference type="SAM" id="Phobius"/>
    </source>
</evidence>
<keyword evidence="3 5" id="KW-1133">Transmembrane helix</keyword>
<evidence type="ECO:0000256" key="2">
    <source>
        <dbReference type="ARBA" id="ARBA00022692"/>
    </source>
</evidence>
<sequence length="360" mass="41362">MQYNYPNLEEENNQVSVQQPTAPVFNQSHQVNQNQNPQQNFGPNNYYPGFNQPQMQAAQIIYPQNQNYYQQQQPNNNVVGFADNFQQGLNLGTKQQFMHNYGHDTENQIGNHNNHNYFHDQDYKGEDSDISQMYGQEDIGSLSKGQQIKFIRKVYLILLTQIAISCLFVIQAKESRGFKYFIIRNPFVTVLSLIALTATCYALSCYQSLCRKVPTNYILLFIFTFSQSYLLAATVLQYDVQSVLLAGGITFFMFLGITTYALWTKEDFTIKGGSLFMGLITLSGGLFLNMFIQSSFVNLMLNVGFIFLFGIYLIYDTQMIVGGHKHSFTYDDYIIAALQMYIDIINIFLYTLRLFGKSDN</sequence>
<evidence type="ECO:0000256" key="4">
    <source>
        <dbReference type="ARBA" id="ARBA00023136"/>
    </source>
</evidence>
<feature type="transmembrane region" description="Helical" evidence="5">
    <location>
        <begin position="275"/>
        <end position="293"/>
    </location>
</feature>
<dbReference type="AlphaFoldDB" id="A0A0V0QHP3"/>
<accession>A0A0V0QHP3</accession>
<dbReference type="Proteomes" id="UP000054937">
    <property type="component" value="Unassembled WGS sequence"/>
</dbReference>
<feature type="transmembrane region" description="Helical" evidence="5">
    <location>
        <begin position="154"/>
        <end position="172"/>
    </location>
</feature>
<protein>
    <recommendedName>
        <fullName evidence="8">Inhibitor of apoptosis-promoting Bax1 protein</fullName>
    </recommendedName>
</protein>
<evidence type="ECO:0000313" key="6">
    <source>
        <dbReference type="EMBL" id="KRX01767.1"/>
    </source>
</evidence>